<dbReference type="Proteomes" id="UP000790377">
    <property type="component" value="Unassembled WGS sequence"/>
</dbReference>
<gene>
    <name evidence="1" type="ORF">BJ138DRAFT_1072036</name>
</gene>
<sequence>MNYNDDKEQQRAAHRRSRRPAFVLVVCLAVLSLPLLLIPNAVPQLTNVHTAYHNHDTHYDRDTLFSNGTHAFRRTVLLVSIDGLRADYLDRGFTPHLTHLAARDTGIRAEYMRPIFPTLTFPNHWTLMTGLYAESHGVIGNTFYDPVSNDTFHYNVAESAAQAHWWEGEPMWETAERAGVKTANLMWPGPPHTQSGASSTYHVSWKDRVPLSNKLDQLLAWIDLPFEERPQLLLAYEPSLDQAGHATGPGSARVNATLHDIDIFTSSLTHALAARNLSRIVDVVFVSDHGMADTDTRKGHVEWVVLDGPDVLGGGTEEAENKNAGWDMVTHRDGYPAIGLRFAPQANTTRILERLLAASLASAKDTPDGQPKFDVWTAAAWDELNANVDELSADADELNANADELNADADESEGGGNGNGNGNTQALSHAMPTRYHFSSHVRISPLWVIPRMGYALTTRADGKQGMTPGNHGYDNNDPSMRAIFVAHGPFSVGARAALAAKSKGVGGKGMDTRTGDIFTHPAQRPLWEAANKDAVGDLVKIPVGDLAMIPADDQAKVPAGDLVMIPAGDHAKIPTGTDDQAMISGFDNVELYNLVLTLLGIEDWAARTNGTEGFWEKYLV</sequence>
<organism evidence="1 2">
    <name type="scientific">Hygrophoropsis aurantiaca</name>
    <dbReference type="NCBI Taxonomy" id="72124"/>
    <lineage>
        <taxon>Eukaryota</taxon>
        <taxon>Fungi</taxon>
        <taxon>Dikarya</taxon>
        <taxon>Basidiomycota</taxon>
        <taxon>Agaricomycotina</taxon>
        <taxon>Agaricomycetes</taxon>
        <taxon>Agaricomycetidae</taxon>
        <taxon>Boletales</taxon>
        <taxon>Coniophorineae</taxon>
        <taxon>Hygrophoropsidaceae</taxon>
        <taxon>Hygrophoropsis</taxon>
    </lineage>
</organism>
<evidence type="ECO:0000313" key="1">
    <source>
        <dbReference type="EMBL" id="KAH7906182.1"/>
    </source>
</evidence>
<name>A0ACB7ZZT4_9AGAM</name>
<evidence type="ECO:0000313" key="2">
    <source>
        <dbReference type="Proteomes" id="UP000790377"/>
    </source>
</evidence>
<keyword evidence="2" id="KW-1185">Reference proteome</keyword>
<protein>
    <submittedName>
        <fullName evidence="1">Phosphodiest-domain-containing protein</fullName>
    </submittedName>
</protein>
<accession>A0ACB7ZZT4</accession>
<reference evidence="1" key="1">
    <citation type="journal article" date="2021" name="New Phytol.">
        <title>Evolutionary innovations through gain and loss of genes in the ectomycorrhizal Boletales.</title>
        <authorList>
            <person name="Wu G."/>
            <person name="Miyauchi S."/>
            <person name="Morin E."/>
            <person name="Kuo A."/>
            <person name="Drula E."/>
            <person name="Varga T."/>
            <person name="Kohler A."/>
            <person name="Feng B."/>
            <person name="Cao Y."/>
            <person name="Lipzen A."/>
            <person name="Daum C."/>
            <person name="Hundley H."/>
            <person name="Pangilinan J."/>
            <person name="Johnson J."/>
            <person name="Barry K."/>
            <person name="LaButti K."/>
            <person name="Ng V."/>
            <person name="Ahrendt S."/>
            <person name="Min B."/>
            <person name="Choi I.G."/>
            <person name="Park H."/>
            <person name="Plett J.M."/>
            <person name="Magnuson J."/>
            <person name="Spatafora J.W."/>
            <person name="Nagy L.G."/>
            <person name="Henrissat B."/>
            <person name="Grigoriev I.V."/>
            <person name="Yang Z.L."/>
            <person name="Xu J."/>
            <person name="Martin F.M."/>
        </authorList>
    </citation>
    <scope>NUCLEOTIDE SEQUENCE</scope>
    <source>
        <strain evidence="1">ATCC 28755</strain>
    </source>
</reference>
<proteinExistence type="predicted"/>
<comment type="caution">
    <text evidence="1">The sequence shown here is derived from an EMBL/GenBank/DDBJ whole genome shotgun (WGS) entry which is preliminary data.</text>
</comment>
<dbReference type="EMBL" id="MU268057">
    <property type="protein sequence ID" value="KAH7906182.1"/>
    <property type="molecule type" value="Genomic_DNA"/>
</dbReference>